<dbReference type="Proteomes" id="UP001500466">
    <property type="component" value="Unassembled WGS sequence"/>
</dbReference>
<organism evidence="3 4">
    <name type="scientific">Yinghuangia aomiensis</name>
    <dbReference type="NCBI Taxonomy" id="676205"/>
    <lineage>
        <taxon>Bacteria</taxon>
        <taxon>Bacillati</taxon>
        <taxon>Actinomycetota</taxon>
        <taxon>Actinomycetes</taxon>
        <taxon>Kitasatosporales</taxon>
        <taxon>Streptomycetaceae</taxon>
        <taxon>Yinghuangia</taxon>
    </lineage>
</organism>
<comment type="caution">
    <text evidence="3">The sequence shown here is derived from an EMBL/GenBank/DDBJ whole genome shotgun (WGS) entry which is preliminary data.</text>
</comment>
<proteinExistence type="predicted"/>
<evidence type="ECO:0000313" key="4">
    <source>
        <dbReference type="Proteomes" id="UP001500466"/>
    </source>
</evidence>
<protein>
    <submittedName>
        <fullName evidence="3">Uncharacterized protein</fullName>
    </submittedName>
</protein>
<evidence type="ECO:0000256" key="2">
    <source>
        <dbReference type="SAM" id="SignalP"/>
    </source>
</evidence>
<name>A0ABP9HP77_9ACTN</name>
<reference evidence="4" key="1">
    <citation type="journal article" date="2019" name="Int. J. Syst. Evol. Microbiol.">
        <title>The Global Catalogue of Microorganisms (GCM) 10K type strain sequencing project: providing services to taxonomists for standard genome sequencing and annotation.</title>
        <authorList>
            <consortium name="The Broad Institute Genomics Platform"/>
            <consortium name="The Broad Institute Genome Sequencing Center for Infectious Disease"/>
            <person name="Wu L."/>
            <person name="Ma J."/>
        </authorList>
    </citation>
    <scope>NUCLEOTIDE SEQUENCE [LARGE SCALE GENOMIC DNA]</scope>
    <source>
        <strain evidence="4">JCM 17986</strain>
    </source>
</reference>
<feature type="signal peptide" evidence="2">
    <location>
        <begin position="1"/>
        <end position="16"/>
    </location>
</feature>
<evidence type="ECO:0000313" key="3">
    <source>
        <dbReference type="EMBL" id="GAA4975527.1"/>
    </source>
</evidence>
<keyword evidence="4" id="KW-1185">Reference proteome</keyword>
<feature type="chain" id="PRO_5046535507" evidence="2">
    <location>
        <begin position="17"/>
        <end position="108"/>
    </location>
</feature>
<keyword evidence="2" id="KW-0732">Signal</keyword>
<sequence>MPAAAAALAAASPASASVNNDGIFDNLVTTTDAGKVLYKPKAAPQVETDAGSTVVSGGFVDAPGTLGDPNLPRSRGMPVRRRRGSVRVLADGSVRRRSRWTSARSVSP</sequence>
<feature type="region of interest" description="Disordered" evidence="1">
    <location>
        <begin position="59"/>
        <end position="84"/>
    </location>
</feature>
<gene>
    <name evidence="3" type="ORF">GCM10023205_48030</name>
</gene>
<evidence type="ECO:0000256" key="1">
    <source>
        <dbReference type="SAM" id="MobiDB-lite"/>
    </source>
</evidence>
<dbReference type="EMBL" id="BAABHS010000017">
    <property type="protein sequence ID" value="GAA4975527.1"/>
    <property type="molecule type" value="Genomic_DNA"/>
</dbReference>
<accession>A0ABP9HP77</accession>